<comment type="caution">
    <text evidence="2">The sequence shown here is derived from an EMBL/GenBank/DDBJ whole genome shotgun (WGS) entry which is preliminary data.</text>
</comment>
<keyword evidence="1" id="KW-0472">Membrane</keyword>
<reference evidence="3" key="1">
    <citation type="submission" date="2017-09" db="EMBL/GenBank/DDBJ databases">
        <title>FDA dAtabase for Regulatory Grade micrObial Sequences (FDA-ARGOS): Supporting development and validation of Infectious Disease Dx tests.</title>
        <authorList>
            <person name="Minogue T."/>
            <person name="Wolcott M."/>
            <person name="Wasieloski L."/>
            <person name="Aguilar W."/>
            <person name="Moore D."/>
            <person name="Tallon L."/>
            <person name="Sadzewicz L."/>
            <person name="Ott S."/>
            <person name="Zhao X."/>
            <person name="Nagaraj S."/>
            <person name="Vavikolanu K."/>
            <person name="Aluvathingal J."/>
            <person name="Nadendla S."/>
            <person name="Sichtig H."/>
        </authorList>
    </citation>
    <scope>NUCLEOTIDE SEQUENCE [LARGE SCALE GENOMIC DNA]</scope>
    <source>
        <strain evidence="3">FDAARGOS_394</strain>
    </source>
</reference>
<proteinExistence type="predicted"/>
<sequence>MPSPPTASPPAGLRHAVRGVAIFEALKGVTALVGLLGLLELLHHDLHHLALEWMGHIGLSPQQHYPALLMQAVDRVNATPVHTLVWLGGLYITVRWVEAWGLWQDRAWGEWLGVLSCSIYVPLEVQHLLHAPHWQGAAVLLINLALLAVLALRLRERRREPVRVEGP</sequence>
<name>A0A2A7UV65_COMTR</name>
<feature type="transmembrane region" description="Helical" evidence="1">
    <location>
        <begin position="134"/>
        <end position="154"/>
    </location>
</feature>
<feature type="transmembrane region" description="Helical" evidence="1">
    <location>
        <begin position="20"/>
        <end position="39"/>
    </location>
</feature>
<evidence type="ECO:0000313" key="3">
    <source>
        <dbReference type="Proteomes" id="UP000220246"/>
    </source>
</evidence>
<dbReference type="EMBL" id="PDEA01000001">
    <property type="protein sequence ID" value="PEH89081.1"/>
    <property type="molecule type" value="Genomic_DNA"/>
</dbReference>
<dbReference type="Proteomes" id="UP000220246">
    <property type="component" value="Unassembled WGS sequence"/>
</dbReference>
<protein>
    <submittedName>
        <fullName evidence="2">DUF2127 domain-containing protein</fullName>
    </submittedName>
</protein>
<dbReference type="GeneID" id="80801177"/>
<keyword evidence="1" id="KW-1133">Transmembrane helix</keyword>
<organism evidence="2 3">
    <name type="scientific">Comamonas terrigena</name>
    <dbReference type="NCBI Taxonomy" id="32013"/>
    <lineage>
        <taxon>Bacteria</taxon>
        <taxon>Pseudomonadati</taxon>
        <taxon>Pseudomonadota</taxon>
        <taxon>Betaproteobacteria</taxon>
        <taxon>Burkholderiales</taxon>
        <taxon>Comamonadaceae</taxon>
        <taxon>Comamonas</taxon>
    </lineage>
</organism>
<dbReference type="OrthoDB" id="121772at2"/>
<dbReference type="Pfam" id="PF09900">
    <property type="entry name" value="DUF2127"/>
    <property type="match status" value="1"/>
</dbReference>
<evidence type="ECO:0000256" key="1">
    <source>
        <dbReference type="SAM" id="Phobius"/>
    </source>
</evidence>
<accession>A0A2A7UV65</accession>
<dbReference type="STRING" id="1219032.GCA_001515545_01460"/>
<evidence type="ECO:0000313" key="2">
    <source>
        <dbReference type="EMBL" id="PEH89081.1"/>
    </source>
</evidence>
<keyword evidence="3" id="KW-1185">Reference proteome</keyword>
<dbReference type="AlphaFoldDB" id="A0A2A7UV65"/>
<keyword evidence="1" id="KW-0812">Transmembrane</keyword>
<gene>
    <name evidence="2" type="ORF">CRM82_11205</name>
</gene>
<dbReference type="RefSeq" id="WP_066535011.1">
    <property type="nucleotide sequence ID" value="NZ_DALZSI010000058.1"/>
</dbReference>
<dbReference type="InterPro" id="IPR021125">
    <property type="entry name" value="DUF2127"/>
</dbReference>